<feature type="chain" id="PRO_5047535796" description="Bacterial surface antigen (D15) domain-containing protein" evidence="3">
    <location>
        <begin position="21"/>
        <end position="592"/>
    </location>
</feature>
<dbReference type="Pfam" id="PF01103">
    <property type="entry name" value="Omp85"/>
    <property type="match status" value="1"/>
</dbReference>
<comment type="caution">
    <text evidence="5">The sequence shown here is derived from an EMBL/GenBank/DDBJ whole genome shotgun (WGS) entry which is preliminary data.</text>
</comment>
<keyword evidence="6" id="KW-1185">Reference proteome</keyword>
<name>A0ABU9E5B2_9BACT</name>
<dbReference type="Gene3D" id="2.40.160.50">
    <property type="entry name" value="membrane protein fhac: a member of the omp85/tpsb transporter family"/>
    <property type="match status" value="1"/>
</dbReference>
<accession>A0ABU9E5B2</accession>
<evidence type="ECO:0000256" key="1">
    <source>
        <dbReference type="ARBA" id="ARBA00004370"/>
    </source>
</evidence>
<protein>
    <recommendedName>
        <fullName evidence="4">Bacterial surface antigen (D15) domain-containing protein</fullName>
    </recommendedName>
</protein>
<dbReference type="InterPro" id="IPR000184">
    <property type="entry name" value="Bac_surfAg_D15"/>
</dbReference>
<evidence type="ECO:0000256" key="3">
    <source>
        <dbReference type="SAM" id="SignalP"/>
    </source>
</evidence>
<keyword evidence="2" id="KW-0472">Membrane</keyword>
<evidence type="ECO:0000313" key="6">
    <source>
        <dbReference type="Proteomes" id="UP001484239"/>
    </source>
</evidence>
<proteinExistence type="predicted"/>
<evidence type="ECO:0000259" key="4">
    <source>
        <dbReference type="Pfam" id="PF01103"/>
    </source>
</evidence>
<sequence>MRLTLVALCLTLLLPGLAGAQERCPDGRVTRVFVDNRSIFDLDELEGAPFQWAYHLANRLHYRTRPSFIRREILLAPGDCWDPFLAEDSGRLLRRLGFIARSDVYGVRQPDGDWHVVVDTQDEWTTVVEVGGRLDGGLKIDKVRLREENFLGRGFVAGFLYREDDAQRRLGGELGTPRLFNSRVDAGVRAGETRVGPFVEEQLFYPFVGEVGRFAARQRFIREEDYFTWSLGTPDAPRHLLLPVDREAWEVTLAARIGEPGNLTVFGVGISRDRLEFASLDAAEQVFDNRFGDPEPAPADLADQLAPQTAYRAGTRVNLLLGQRNIRFEQRQGLDALRGVHDVELGTEFALTLGRSLGFAASRREPDDLYVRTRLYAAGAPDPFVFIGNASIEARQIFSGATASDGWRDVLAEFDFLAYWQPPVAARHTFFARVAAAGGWNTDLPFQLTLGGAAGVRGYHDEDFPGSRRVVVSVEDRIDFRWPFPEVIDLGGTLFADAGRVWDDDLGLGSDSGWRGTLGAGLRIGFPSGSRTVVRIDVGAPFGGVGGRDAAILRVSFQDLLGVTAGLDDRQMDRSRRLRVGPDIFSPVRMIR</sequence>
<dbReference type="RefSeq" id="WP_405277899.1">
    <property type="nucleotide sequence ID" value="NZ_JBBHLI010000001.1"/>
</dbReference>
<keyword evidence="3" id="KW-0732">Signal</keyword>
<comment type="subcellular location">
    <subcellularLocation>
        <location evidence="1">Membrane</location>
    </subcellularLocation>
</comment>
<dbReference type="EMBL" id="JBBHLI010000001">
    <property type="protein sequence ID" value="MEK9499936.1"/>
    <property type="molecule type" value="Genomic_DNA"/>
</dbReference>
<evidence type="ECO:0000313" key="5">
    <source>
        <dbReference type="EMBL" id="MEK9499936.1"/>
    </source>
</evidence>
<feature type="domain" description="Bacterial surface antigen (D15)" evidence="4">
    <location>
        <begin position="441"/>
        <end position="544"/>
    </location>
</feature>
<evidence type="ECO:0000256" key="2">
    <source>
        <dbReference type="ARBA" id="ARBA00023136"/>
    </source>
</evidence>
<organism evidence="5 6">
    <name type="scientific">Gaopeijia maritima</name>
    <dbReference type="NCBI Taxonomy" id="3119007"/>
    <lineage>
        <taxon>Bacteria</taxon>
        <taxon>Pseudomonadati</taxon>
        <taxon>Gemmatimonadota</taxon>
        <taxon>Longimicrobiia</taxon>
        <taxon>Gaopeijiales</taxon>
        <taxon>Gaopeijiaceae</taxon>
        <taxon>Gaopeijia</taxon>
    </lineage>
</organism>
<dbReference type="Proteomes" id="UP001484239">
    <property type="component" value="Unassembled WGS sequence"/>
</dbReference>
<feature type="signal peptide" evidence="3">
    <location>
        <begin position="1"/>
        <end position="20"/>
    </location>
</feature>
<gene>
    <name evidence="5" type="ORF">WI372_02930</name>
</gene>
<reference evidence="5 6" key="1">
    <citation type="submission" date="2024-02" db="EMBL/GenBank/DDBJ databases">
        <title>A novel Gemmatimonadota bacterium.</title>
        <authorList>
            <person name="Du Z.-J."/>
            <person name="Ye Y.-Q."/>
        </authorList>
    </citation>
    <scope>NUCLEOTIDE SEQUENCE [LARGE SCALE GENOMIC DNA]</scope>
    <source>
        <strain evidence="5 6">DH-20</strain>
    </source>
</reference>